<gene>
    <name evidence="2" type="ORF">ASZ90_009385</name>
</gene>
<protein>
    <submittedName>
        <fullName evidence="2">Methyl coenzyme m reductase operon protein d</fullName>
    </submittedName>
</protein>
<evidence type="ECO:0000313" key="2">
    <source>
        <dbReference type="EMBL" id="KUG20864.1"/>
    </source>
</evidence>
<keyword evidence="1" id="KW-0484">Methanogenesis</keyword>
<dbReference type="AlphaFoldDB" id="A0A0W8FIZ6"/>
<sequence length="119" mass="13526">MSIHGPRIPASVPYGPARGQPNPHADRRIIKVCDQEFELQVQVGTILLELEDESFIPVMREACEEVFTEYSYQFQVGRFMKTQPSITDYAKYGPDADKQILGLCDPNRKEGPIIIQETK</sequence>
<dbReference type="Pfam" id="PF02505">
    <property type="entry name" value="MCR_D"/>
    <property type="match status" value="1"/>
</dbReference>
<proteinExistence type="predicted"/>
<accession>A0A0W8FIZ6</accession>
<comment type="caution">
    <text evidence="2">The sequence shown here is derived from an EMBL/GenBank/DDBJ whole genome shotgun (WGS) entry which is preliminary data.</text>
</comment>
<organism evidence="2">
    <name type="scientific">hydrocarbon metagenome</name>
    <dbReference type="NCBI Taxonomy" id="938273"/>
    <lineage>
        <taxon>unclassified sequences</taxon>
        <taxon>metagenomes</taxon>
        <taxon>ecological metagenomes</taxon>
    </lineage>
</organism>
<evidence type="ECO:0000256" key="1">
    <source>
        <dbReference type="ARBA" id="ARBA00022994"/>
    </source>
</evidence>
<name>A0A0W8FIZ6_9ZZZZ</name>
<reference evidence="2" key="1">
    <citation type="journal article" date="2015" name="Proc. Natl. Acad. Sci. U.S.A.">
        <title>Networks of energetic and metabolic interactions define dynamics in microbial communities.</title>
        <authorList>
            <person name="Embree M."/>
            <person name="Liu J.K."/>
            <person name="Al-Bassam M.M."/>
            <person name="Zengler K."/>
        </authorList>
    </citation>
    <scope>NUCLEOTIDE SEQUENCE</scope>
</reference>
<dbReference type="InterPro" id="IPR003901">
    <property type="entry name" value="Me_CoM_Rdtase_D"/>
</dbReference>
<dbReference type="NCBIfam" id="TIGR03260">
    <property type="entry name" value="met_CoM_red_D"/>
    <property type="match status" value="1"/>
</dbReference>
<dbReference type="GO" id="GO:0015948">
    <property type="term" value="P:methanogenesis"/>
    <property type="evidence" value="ECO:0007669"/>
    <property type="project" value="UniProtKB-KW"/>
</dbReference>
<dbReference type="EMBL" id="LNQE01001132">
    <property type="protein sequence ID" value="KUG20864.1"/>
    <property type="molecule type" value="Genomic_DNA"/>
</dbReference>